<organism evidence="1 2">
    <name type="scientific">Glomus cerebriforme</name>
    <dbReference type="NCBI Taxonomy" id="658196"/>
    <lineage>
        <taxon>Eukaryota</taxon>
        <taxon>Fungi</taxon>
        <taxon>Fungi incertae sedis</taxon>
        <taxon>Mucoromycota</taxon>
        <taxon>Glomeromycotina</taxon>
        <taxon>Glomeromycetes</taxon>
        <taxon>Glomerales</taxon>
        <taxon>Glomeraceae</taxon>
        <taxon>Glomus</taxon>
    </lineage>
</organism>
<protein>
    <submittedName>
        <fullName evidence="1">Uncharacterized protein</fullName>
    </submittedName>
</protein>
<dbReference type="AlphaFoldDB" id="A0A397S6X1"/>
<sequence>MSGRNSNDSFSIGLSVFSLILESENCSLSSLVWNEKGKWSLCFQSNTENSLSSSVQTGKRKCLILELKMYMKLENNFPSVQALGIRKHSWILFWV</sequence>
<evidence type="ECO:0000313" key="2">
    <source>
        <dbReference type="Proteomes" id="UP000265703"/>
    </source>
</evidence>
<keyword evidence="2" id="KW-1185">Reference proteome</keyword>
<accession>A0A397S6X1</accession>
<dbReference type="Proteomes" id="UP000265703">
    <property type="component" value="Unassembled WGS sequence"/>
</dbReference>
<evidence type="ECO:0000313" key="1">
    <source>
        <dbReference type="EMBL" id="RIA81738.1"/>
    </source>
</evidence>
<proteinExistence type="predicted"/>
<reference evidence="1 2" key="1">
    <citation type="submission" date="2018-06" db="EMBL/GenBank/DDBJ databases">
        <title>Comparative genomics reveals the genomic features of Rhizophagus irregularis, R. cerebriforme, R. diaphanum and Gigaspora rosea, and their symbiotic lifestyle signature.</title>
        <authorList>
            <person name="Morin E."/>
            <person name="San Clemente H."/>
            <person name="Chen E.C.H."/>
            <person name="De La Providencia I."/>
            <person name="Hainaut M."/>
            <person name="Kuo A."/>
            <person name="Kohler A."/>
            <person name="Murat C."/>
            <person name="Tang N."/>
            <person name="Roy S."/>
            <person name="Loubradou J."/>
            <person name="Henrissat B."/>
            <person name="Grigoriev I.V."/>
            <person name="Corradi N."/>
            <person name="Roux C."/>
            <person name="Martin F.M."/>
        </authorList>
    </citation>
    <scope>NUCLEOTIDE SEQUENCE [LARGE SCALE GENOMIC DNA]</scope>
    <source>
        <strain evidence="1 2">DAOM 227022</strain>
    </source>
</reference>
<dbReference type="EMBL" id="QKYT01000751">
    <property type="protein sequence ID" value="RIA81738.1"/>
    <property type="molecule type" value="Genomic_DNA"/>
</dbReference>
<comment type="caution">
    <text evidence="1">The sequence shown here is derived from an EMBL/GenBank/DDBJ whole genome shotgun (WGS) entry which is preliminary data.</text>
</comment>
<name>A0A397S6X1_9GLOM</name>
<gene>
    <name evidence="1" type="ORF">C1645_836492</name>
</gene>